<protein>
    <submittedName>
        <fullName evidence="2">GTP-binding protein</fullName>
    </submittedName>
</protein>
<dbReference type="PANTHER" id="PTHR43681:SF1">
    <property type="entry name" value="SARCALUMENIN"/>
    <property type="match status" value="1"/>
</dbReference>
<evidence type="ECO:0000256" key="1">
    <source>
        <dbReference type="PROSITE-ProRule" id="PRU00339"/>
    </source>
</evidence>
<dbReference type="PROSITE" id="PS50005">
    <property type="entry name" value="TPR"/>
    <property type="match status" value="1"/>
</dbReference>
<dbReference type="Proteomes" id="UP000287156">
    <property type="component" value="Unassembled WGS sequence"/>
</dbReference>
<dbReference type="InterPro" id="IPR011990">
    <property type="entry name" value="TPR-like_helical_dom_sf"/>
</dbReference>
<feature type="repeat" description="TPR" evidence="1">
    <location>
        <begin position="116"/>
        <end position="149"/>
    </location>
</feature>
<dbReference type="OrthoDB" id="2953146at2"/>
<organism evidence="2 3">
    <name type="scientific">Siminovitchia acidinfaciens</name>
    <dbReference type="NCBI Taxonomy" id="2321395"/>
    <lineage>
        <taxon>Bacteria</taxon>
        <taxon>Bacillati</taxon>
        <taxon>Bacillota</taxon>
        <taxon>Bacilli</taxon>
        <taxon>Bacillales</taxon>
        <taxon>Bacillaceae</taxon>
        <taxon>Siminovitchia</taxon>
    </lineage>
</organism>
<dbReference type="InterPro" id="IPR051943">
    <property type="entry name" value="TRAFAC_Dynamin-like_GTPase"/>
</dbReference>
<accession>A0A429XVE2</accession>
<dbReference type="AlphaFoldDB" id="A0A429XVE2"/>
<gene>
    <name evidence="2" type="ORF">D4T97_016345</name>
</gene>
<dbReference type="InterPro" id="IPR019734">
    <property type="entry name" value="TPR_rpt"/>
</dbReference>
<proteinExistence type="predicted"/>
<sequence length="913" mass="105528">MNAVKKEDCLVKKAYYEEKFLQEDSGEHPIRQLGELYLTEQKKDMSDLSYIRFAQGEVYFHNCDYEAAIFKWENIHNEMEPWAKKNIADAYFELGFLSTAEDIYKSITTESLTLNTEVALQLFTLYLEQSKYGEADQMIKNAVVLNPDYQNVTELACAFFEERKDWNSAVELAVNEAARTKSVDWFQKLHSLIENGHTHNHGASHFVPILYLAQKVDLALFEKLMSALWKSHETRDDYMAWITEATIILLDSDLQHTHQWKSLPQLMNETFIQLLSGKYYLADMAEIMPNLLTAWSKIADVKTAPLASAAALAWNDVFPSQINKDVIHSADEQLSQSTNQENLLVKSMELADSIKSWADGRGLKLHSRFASSIRELADLNTNRVMLAGKSTSEKSSFVNLLLNQPDSDMINTALPVLYKDGDEVEFQLISDENITTVSSSKEIIDAEGRQDTMLNYSAPNSFLREQSAAIIDYPEMDTLRSNSSQFLEAARMCDGLLFVLNTIEPFSAEECEFLLDVSEKIPFCPIHFVVKKSDMLTPEKITDIGKRIRNYFPEAELVTYSVDGNDVQQQEAFTRFSGENLSHDHKLRLRTGSMLFFIRRLIKHLLQQQVKVEEDLHESIQFEEDLLSRLQGAIHQLYDVEEEKTKAIQNAYRSLKDEIHADLLTTIPKLIKESADILREDSDYGNVHHLLNDEMNKRIDEYLQYTVHPTYINSLQDWISFSEGELNEAQELLISWNDSFNHLMGEERLRLECDFQILADWQRDADRMTGAIQIDKENILLKRTPSQVLLKSAGKIFGVIPANNTMMYNRYKNFIENENYHETAESIANKFFRQFELLEKAIPRDISLFFREPFKVLKKSADSYQEQVETNKAALSEMRSHPETFRDPIKLFDVRLRQIEWLEFQGKDSKIVY</sequence>
<dbReference type="SUPFAM" id="SSF48452">
    <property type="entry name" value="TPR-like"/>
    <property type="match status" value="1"/>
</dbReference>
<dbReference type="InterPro" id="IPR027417">
    <property type="entry name" value="P-loop_NTPase"/>
</dbReference>
<comment type="caution">
    <text evidence="2">The sequence shown here is derived from an EMBL/GenBank/DDBJ whole genome shotgun (WGS) entry which is preliminary data.</text>
</comment>
<dbReference type="Gene3D" id="3.40.50.300">
    <property type="entry name" value="P-loop containing nucleotide triphosphate hydrolases"/>
    <property type="match status" value="1"/>
</dbReference>
<dbReference type="SUPFAM" id="SSF52540">
    <property type="entry name" value="P-loop containing nucleoside triphosphate hydrolases"/>
    <property type="match status" value="1"/>
</dbReference>
<name>A0A429XVE2_9BACI</name>
<evidence type="ECO:0000313" key="2">
    <source>
        <dbReference type="EMBL" id="RST72217.1"/>
    </source>
</evidence>
<reference evidence="2" key="1">
    <citation type="submission" date="2018-12" db="EMBL/GenBank/DDBJ databases">
        <authorList>
            <person name="Sun L."/>
            <person name="Chen Z."/>
        </authorList>
    </citation>
    <scope>NUCLEOTIDE SEQUENCE [LARGE SCALE GENOMIC DNA]</scope>
    <source>
        <strain evidence="2">3-2-2</strain>
    </source>
</reference>
<dbReference type="RefSeq" id="WP_126051841.1">
    <property type="nucleotide sequence ID" value="NZ_QYTV02000009.1"/>
</dbReference>
<dbReference type="PANTHER" id="PTHR43681">
    <property type="entry name" value="TRANSMEMBRANE GTPASE FZO"/>
    <property type="match status" value="1"/>
</dbReference>
<dbReference type="Gene3D" id="1.25.40.10">
    <property type="entry name" value="Tetratricopeptide repeat domain"/>
    <property type="match status" value="1"/>
</dbReference>
<keyword evidence="1" id="KW-0802">TPR repeat</keyword>
<evidence type="ECO:0000313" key="3">
    <source>
        <dbReference type="Proteomes" id="UP000287156"/>
    </source>
</evidence>
<keyword evidence="3" id="KW-1185">Reference proteome</keyword>
<dbReference type="EMBL" id="QYTV02000009">
    <property type="protein sequence ID" value="RST72217.1"/>
    <property type="molecule type" value="Genomic_DNA"/>
</dbReference>